<keyword evidence="2" id="KW-1185">Reference proteome</keyword>
<dbReference type="WBParaSite" id="nRc.2.0.1.t05488-RA">
    <property type="protein sequence ID" value="nRc.2.0.1.t05488-RA"/>
    <property type="gene ID" value="nRc.2.0.1.g05488"/>
</dbReference>
<feature type="region of interest" description="Disordered" evidence="1">
    <location>
        <begin position="117"/>
        <end position="151"/>
    </location>
</feature>
<name>A0A915HVP7_ROMCU</name>
<dbReference type="AlphaFoldDB" id="A0A915HVP7"/>
<evidence type="ECO:0000256" key="1">
    <source>
        <dbReference type="SAM" id="MobiDB-lite"/>
    </source>
</evidence>
<protein>
    <submittedName>
        <fullName evidence="3">Uncharacterized protein</fullName>
    </submittedName>
</protein>
<organism evidence="2 3">
    <name type="scientific">Romanomermis culicivorax</name>
    <name type="common">Nematode worm</name>
    <dbReference type="NCBI Taxonomy" id="13658"/>
    <lineage>
        <taxon>Eukaryota</taxon>
        <taxon>Metazoa</taxon>
        <taxon>Ecdysozoa</taxon>
        <taxon>Nematoda</taxon>
        <taxon>Enoplea</taxon>
        <taxon>Dorylaimia</taxon>
        <taxon>Mermithida</taxon>
        <taxon>Mermithoidea</taxon>
        <taxon>Mermithidae</taxon>
        <taxon>Romanomermis</taxon>
    </lineage>
</organism>
<dbReference type="Proteomes" id="UP000887565">
    <property type="component" value="Unplaced"/>
</dbReference>
<sequence length="151" mass="17270">MAAIPIPPVTPLWEHPSTKIRHLSTWKQQLDVMYDLTNTQHAVDKKLKDAEKNLIMYAHLGTEAIRQFEHPSAMGQIWTMPHNEFYNAIDTQKRIFSSHITMLDVYFNIMQAAESAESSSPAIHGGSKDVRNKSHCDSDRYLDHGRNQSPN</sequence>
<reference evidence="3" key="1">
    <citation type="submission" date="2022-11" db="UniProtKB">
        <authorList>
            <consortium name="WormBaseParasite"/>
        </authorList>
    </citation>
    <scope>IDENTIFICATION</scope>
</reference>
<proteinExistence type="predicted"/>
<accession>A0A915HVP7</accession>
<evidence type="ECO:0000313" key="3">
    <source>
        <dbReference type="WBParaSite" id="nRc.2.0.1.t05488-RA"/>
    </source>
</evidence>
<evidence type="ECO:0000313" key="2">
    <source>
        <dbReference type="Proteomes" id="UP000887565"/>
    </source>
</evidence>
<feature type="compositionally biased region" description="Basic and acidic residues" evidence="1">
    <location>
        <begin position="126"/>
        <end position="151"/>
    </location>
</feature>